<feature type="region of interest" description="Disordered" evidence="7">
    <location>
        <begin position="676"/>
        <end position="695"/>
    </location>
</feature>
<feature type="domain" description="Carrier" evidence="8">
    <location>
        <begin position="1739"/>
        <end position="1814"/>
    </location>
</feature>
<dbReference type="PROSITE" id="PS00455">
    <property type="entry name" value="AMP_BINDING"/>
    <property type="match status" value="2"/>
</dbReference>
<dbReference type="Pfam" id="PF00501">
    <property type="entry name" value="AMP-binding"/>
    <property type="match status" value="3"/>
</dbReference>
<evidence type="ECO:0000256" key="7">
    <source>
        <dbReference type="SAM" id="MobiDB-lite"/>
    </source>
</evidence>
<dbReference type="CDD" id="cd19540">
    <property type="entry name" value="LCL_NRPS-like"/>
    <property type="match status" value="2"/>
</dbReference>
<dbReference type="SMART" id="SM00823">
    <property type="entry name" value="PKS_PP"/>
    <property type="match status" value="3"/>
</dbReference>
<dbReference type="Proteomes" id="UP000635606">
    <property type="component" value="Unassembled WGS sequence"/>
</dbReference>
<evidence type="ECO:0000256" key="1">
    <source>
        <dbReference type="ARBA" id="ARBA00001957"/>
    </source>
</evidence>
<evidence type="ECO:0000256" key="3">
    <source>
        <dbReference type="ARBA" id="ARBA00022450"/>
    </source>
</evidence>
<dbReference type="GO" id="GO:0003824">
    <property type="term" value="F:catalytic activity"/>
    <property type="evidence" value="ECO:0007669"/>
    <property type="project" value="InterPro"/>
</dbReference>
<dbReference type="NCBIfam" id="TIGR01733">
    <property type="entry name" value="AA-adenyl-dom"/>
    <property type="match status" value="3"/>
</dbReference>
<dbReference type="InterPro" id="IPR025110">
    <property type="entry name" value="AMP-bd_C"/>
</dbReference>
<evidence type="ECO:0000256" key="2">
    <source>
        <dbReference type="ARBA" id="ARBA00006432"/>
    </source>
</evidence>
<evidence type="ECO:0000256" key="5">
    <source>
        <dbReference type="ARBA" id="ARBA00022737"/>
    </source>
</evidence>
<dbReference type="PROSITE" id="PS50075">
    <property type="entry name" value="CARRIER"/>
    <property type="match status" value="3"/>
</dbReference>
<comment type="cofactor">
    <cofactor evidence="1">
        <name>pantetheine 4'-phosphate</name>
        <dbReference type="ChEBI" id="CHEBI:47942"/>
    </cofactor>
</comment>
<name>A0A8J4A3E4_9ACTN</name>
<dbReference type="InterPro" id="IPR020845">
    <property type="entry name" value="AMP-binding_CS"/>
</dbReference>
<dbReference type="InterPro" id="IPR009081">
    <property type="entry name" value="PP-bd_ACP"/>
</dbReference>
<dbReference type="InterPro" id="IPR010060">
    <property type="entry name" value="NRPS_synth"/>
</dbReference>
<keyword evidence="10" id="KW-1185">Reference proteome</keyword>
<keyword evidence="4" id="KW-0597">Phosphoprotein</keyword>
<keyword evidence="6" id="KW-0045">Antibiotic biosynthesis</keyword>
<dbReference type="FunFam" id="2.30.38.10:FF:000001">
    <property type="entry name" value="Non-ribosomal peptide synthetase PvdI"/>
    <property type="match status" value="3"/>
</dbReference>
<comment type="similarity">
    <text evidence="2">Belongs to the ATP-dependent AMP-binding enzyme family.</text>
</comment>
<evidence type="ECO:0000256" key="4">
    <source>
        <dbReference type="ARBA" id="ARBA00022553"/>
    </source>
</evidence>
<dbReference type="Gene3D" id="1.10.1200.10">
    <property type="entry name" value="ACP-like"/>
    <property type="match status" value="3"/>
</dbReference>
<dbReference type="InterPro" id="IPR036736">
    <property type="entry name" value="ACP-like_sf"/>
</dbReference>
<evidence type="ECO:0000313" key="10">
    <source>
        <dbReference type="Proteomes" id="UP000635606"/>
    </source>
</evidence>
<evidence type="ECO:0000313" key="9">
    <source>
        <dbReference type="EMBL" id="GIJ73822.1"/>
    </source>
</evidence>
<proteinExistence type="inferred from homology"/>
<dbReference type="GO" id="GO:0005829">
    <property type="term" value="C:cytosol"/>
    <property type="evidence" value="ECO:0007669"/>
    <property type="project" value="TreeGrafter"/>
</dbReference>
<dbReference type="GO" id="GO:0017000">
    <property type="term" value="P:antibiotic biosynthetic process"/>
    <property type="evidence" value="ECO:0007669"/>
    <property type="project" value="UniProtKB-KW"/>
</dbReference>
<dbReference type="CDD" id="cd12117">
    <property type="entry name" value="A_NRPS_Srf_like"/>
    <property type="match status" value="1"/>
</dbReference>
<gene>
    <name evidence="9" type="ORF">Voc01_087390</name>
</gene>
<comment type="caution">
    <text evidence="9">The sequence shown here is derived from an EMBL/GenBank/DDBJ whole genome shotgun (WGS) entry which is preliminary data.</text>
</comment>
<feature type="domain" description="Carrier" evidence="8">
    <location>
        <begin position="696"/>
        <end position="771"/>
    </location>
</feature>
<dbReference type="Gene3D" id="3.40.50.980">
    <property type="match status" value="6"/>
</dbReference>
<dbReference type="InterPro" id="IPR001242">
    <property type="entry name" value="Condensation_dom"/>
</dbReference>
<dbReference type="PROSITE" id="PS00012">
    <property type="entry name" value="PHOSPHOPANTETHEINE"/>
    <property type="match status" value="3"/>
</dbReference>
<dbReference type="GO" id="GO:0043041">
    <property type="term" value="P:amino acid activation for nonribosomal peptide biosynthetic process"/>
    <property type="evidence" value="ECO:0007669"/>
    <property type="project" value="TreeGrafter"/>
</dbReference>
<dbReference type="Pfam" id="PF00550">
    <property type="entry name" value="PP-binding"/>
    <property type="match status" value="3"/>
</dbReference>
<accession>A0A8J4A3E4</accession>
<dbReference type="EMBL" id="BOPH01000125">
    <property type="protein sequence ID" value="GIJ73822.1"/>
    <property type="molecule type" value="Genomic_DNA"/>
</dbReference>
<sequence>MVAGIDRAPVGGAQRLRVSDPALRALAEIARRGGVDLRDAVTAALAAALHRIVGDGYAIEPPDGVALRVPVDPTVGLLTLARRAARERRWNLSGSAPAAEVTATVEATRHGDVRIGVRVAADVSATVPGADDLARHLTRFLDNVAGADPLLPVARVPMTGAAERHRVLVELNGTDRDVPDATLPDLFQARVRETPDAPAVTDGRTTLSYVDLNVRANRLAHRLVAAGVGPEDLVGLALPRSTDLVVAIVAILKAGGAYVPVDADYPPDRIAYMLADARPRLVVTAGSMLAGLLPAGQAVLRLDDPGILDDGPASDPTDSDRTAPLSPLSPVYAIYTSGSTGRPKGVVMPGAPLVNLLHWHHASIPGAGARVAQFTAVSFDVSAQEILGALLFGKCLVLPDDDLRRDPVELVRWMRRYGVNELYAPNLVLDAVAAAVEETGCELPELTHIAQAGEALVPGARMTALVGGRPGRRLHNHYGPTETHVVTAHTMPPAVEDWPTPVPIGRPIWNTRAYVLDGGLLPVPVGVVGELYIAGSAVARGYARRAGLTAGRFVADPFGVGERMYRTGDLVRWVDGGVLEYVGRADHQVKVRGFRVELGEVESALVGCAGVGQAVVVVREFAPGDARLVGYVTPANESTVDGHTVRATVAGMVPEYMVPAVVVVLDALPLTANGKVDRGALPSPPAGPSSAPAGTGRRSAAVEVLCGLFAEVLGTGQVGPADGFFALGGHSILAARLVSRVRAVFGVALPVRALFEAPTPAGLAEVLLTADGDDGPGTALEPVAGRPDAVPLSSAQRRLWFVSKVDGPSAAYNIPLLLRLSGTVDGPALAAAVSDVVGRHEALRTVCPQVDGEPRQVVLDAADVPVVAVTVDAGGLDAAVAEAAGRPFDVAVDVPVRAWLFTAGEERALLLVVHHIAADGWSLVPLADDLSAAYLARLDGAAPEWAPLPVQYVDYTLWQRETLTDRVRERQLSWWREALRDLPVEVALPLDRHRPAAPSHRGATVPVHIDAGTHARLADLARGGHATVFMAFIAALAATLSRLGAGTDIPIGTVVAGRDHEKLDRLVGFFVNTLVLRADTSGRPSFTELLRRVRHHTLDALAHADLPFEQIVEDHNPPRHLARHPVFQTVVAFQDATEPTLDTPTLTGTFEPLRTTTAKFDLSFELTETPDGIHGDLEYSTDLFDHTTARTIVDTLTTLLRHATDRPDEPVTAHPVLTADMHHTLVTAHNATAHDVDAASTVQERFVAQVALTPDGIAVQAGDDRLSYAELDARANRLAHLLVDRGAGPETPVALLMERSTDLVVATLAVLKAGGAYVPLDTRAPADRLRDILDEGSVELLLTDRSDVDLPVTTLTIGAEPAGDDSDPGVASHPDQLAYVMYTSGSTGRPKGVAVTHRDVLALTGDHRFRSGNHRRVLLNSPHAFDASTYELWVPLLHGGTVVVAPPGELDTAVLAGVIRAGGVTGMWLTAGLFRLLVDEDPGCFAGVGEVWTGGDVVPAGAVRRVREHCPDLTVVDGYGPTETTTFATSHRIGPGQPVPDPVPIGSPLDTMRVYVLDGGLLPVPVGVVGELYVAGTGVARGYVRRPGFTATRFVADPFGAGGRVYRTGDLVRWREGGVLEFVGRVDDQVKLRGFRVEPGEIESALVACPGVGQAVVVVHRSGTGDSRLVGYVVPAGDSTVDSATVRSRVADVLPDYMVPAVVVVLDTLPLTPNGKVDRRALPEPSLPAGPAAVSTGLGRRSAAVEVLCGLFAEVLGVDRVGPSDGFFDLGGHSLLAARLVARIRTVFDAAVPVRALFEAPTPAGLAEALLTLDGGPGVPLEPVPTRPAVVPLSFAQRRLWLVSRLEGPSATYNIPLVLRLPDGVDEDVLAAALSDVTGRHEVLRTVCADVDGEPRQVVLDSATVPVTAVAVDPAAFDAALAEAARRPFDVTVDLPMRAWLFDTGTGGRVLLLVLHHIAADGSSLAPLARDLSTACAARLSGRAPGWRPLPVQYVDYTLWQRAALTDAVRERQLAWWRSTLDGLPVEVGLPVDRHRPAVPSHRGATVPVRVDADVHARLVDLARGEHATVFMAVVAALAATLSRLGAGTDIPIGTVVAGRDHEKLDELVGFFVNTVVLRADTSGRPSFSGLLRQVRHRTLDALAHTDVPFDRVVEDLDPPRHLGRHPLFQTIVAFQDTGAFEPLRTTTAKFDLSFELTETPDGIHGDLEYSTDLFDHTTARTIVDTLTTLLRHATDRPDEPVTAHPLLTADRHHTLVEAHNATAYAAPDVTMGALFEAQAARTPSHTAVDAGTESLTYAELNARANHLAHLLRERGVGPDRVVALALPRSVDNVVAILAVLKAGGAYLPVDPAYPADRIRFMLTDSGPAVLVTTATTGADLPDSDVPRLLLDDPQTVAALDTRPVDNPDGPLSTDNLAYVIYTSGSTGTPKGVGVTHAGVPSFAGAQIERLAVTGSSRVLLFSSPSFDASVLELCLALPAGAALVVPPAGPLAGEDLATVLAERRVTHALIPPAALASVPETDLPEFGTLVVGGDACSAELVRQWAPGRRMVNAYGPTESTVAVTYSDPLGDHGVPPIGRPVRNSRVYVLDPHLSPVPVGIPGELYIAGAGLARGYLGRPGLSAQRFVADPWGPPGSRMYRTGDLVRWDADGNLHYLGRIDGQVKLRGFRIELGEIESVLGAHPGVAHAVALLREDGVRGRYLAAYVVPVEGHPLDVADVRRHAAATLPEHAVPAAVVPLAALPVNANGKLDRAALPAPDFTARAAGRSPRTPREELLCRLFGEVLGVDGVGIDDSFFELGGDSIVSIQLSSRARRAGLVISPRDVFQQRTVAALAAVAGTVRAVAPARADSGVGEVPATPIVRWLCGLGGPVDRFSQAQVLAVPSDVDRAGLVAAVQAVLDHHDALRSRLHRRTDGWTLEVLPRGAVRADDLVTRAGGDLAAELDAARDLLAPDDGVMLQVRWLDAGRLLVVAHHLVVDAVSWRILLPDLAEASEAVRAGREPALDPVGTSLRGWSERLATVAADRENELPLWTEMLSVPQPVLADRRLDPATDTLATARSLTTTLSPDRTADLLDAATAAFDGRVADVLLAALAFAVADHRRRAGRPADAVLVTLEGHGREPVFEGADLSRTVGWFTSMYPVLLDPGPIDWHEVRTGGAGLGRAVKRIKERLRSLPDNGIGFGLLRHLNPRTAAVLAALPVPEIAVNYLGRLDGEDGLAADADPAMPFAHSLELDAFVDGDRLVATWTWPDALWPPDAVRALAESWVTHLEAVAVHGSSAGAGGYTPSDLALAGLSQEEIELLESEWRVS</sequence>
<dbReference type="Gene3D" id="3.30.559.10">
    <property type="entry name" value="Chloramphenicol acetyltransferase-like domain"/>
    <property type="match status" value="3"/>
</dbReference>
<dbReference type="FunFam" id="3.40.50.12780:FF:000012">
    <property type="entry name" value="Non-ribosomal peptide synthetase"/>
    <property type="match status" value="2"/>
</dbReference>
<organism evidence="9 10">
    <name type="scientific">Virgisporangium ochraceum</name>
    <dbReference type="NCBI Taxonomy" id="65505"/>
    <lineage>
        <taxon>Bacteria</taxon>
        <taxon>Bacillati</taxon>
        <taxon>Actinomycetota</taxon>
        <taxon>Actinomycetes</taxon>
        <taxon>Micromonosporales</taxon>
        <taxon>Micromonosporaceae</taxon>
        <taxon>Virgisporangium</taxon>
    </lineage>
</organism>
<dbReference type="NCBIfam" id="NF003417">
    <property type="entry name" value="PRK04813.1"/>
    <property type="match status" value="3"/>
</dbReference>
<dbReference type="Gene3D" id="3.30.300.30">
    <property type="match status" value="3"/>
</dbReference>
<dbReference type="NCBIfam" id="TIGR01720">
    <property type="entry name" value="NRPS-para261"/>
    <property type="match status" value="1"/>
</dbReference>
<evidence type="ECO:0000256" key="6">
    <source>
        <dbReference type="ARBA" id="ARBA00023194"/>
    </source>
</evidence>
<dbReference type="Gene3D" id="2.30.38.10">
    <property type="entry name" value="Luciferase, Domain 3"/>
    <property type="match status" value="3"/>
</dbReference>
<dbReference type="SUPFAM" id="SSF56801">
    <property type="entry name" value="Acetyl-CoA synthetase-like"/>
    <property type="match status" value="3"/>
</dbReference>
<dbReference type="GO" id="GO:0008610">
    <property type="term" value="P:lipid biosynthetic process"/>
    <property type="evidence" value="ECO:0007669"/>
    <property type="project" value="UniProtKB-ARBA"/>
</dbReference>
<dbReference type="GO" id="GO:0031177">
    <property type="term" value="F:phosphopantetheine binding"/>
    <property type="evidence" value="ECO:0007669"/>
    <property type="project" value="InterPro"/>
</dbReference>
<dbReference type="SUPFAM" id="SSF47336">
    <property type="entry name" value="ACP-like"/>
    <property type="match status" value="3"/>
</dbReference>
<dbReference type="InterPro" id="IPR006162">
    <property type="entry name" value="Ppantetheine_attach_site"/>
</dbReference>
<keyword evidence="3" id="KW-0596">Phosphopantetheine</keyword>
<dbReference type="InterPro" id="IPR020806">
    <property type="entry name" value="PKS_PP-bd"/>
</dbReference>
<reference evidence="9" key="1">
    <citation type="submission" date="2021-01" db="EMBL/GenBank/DDBJ databases">
        <title>Whole genome shotgun sequence of Virgisporangium ochraceum NBRC 16418.</title>
        <authorList>
            <person name="Komaki H."/>
            <person name="Tamura T."/>
        </authorList>
    </citation>
    <scope>NUCLEOTIDE SEQUENCE</scope>
    <source>
        <strain evidence="9">NBRC 16418</strain>
    </source>
</reference>
<dbReference type="InterPro" id="IPR000873">
    <property type="entry name" value="AMP-dep_synth/lig_dom"/>
</dbReference>
<dbReference type="FunFam" id="3.40.50.980:FF:000001">
    <property type="entry name" value="Non-ribosomal peptide synthetase"/>
    <property type="match status" value="3"/>
</dbReference>
<dbReference type="PANTHER" id="PTHR45527:SF1">
    <property type="entry name" value="FATTY ACID SYNTHASE"/>
    <property type="match status" value="1"/>
</dbReference>
<evidence type="ECO:0000259" key="8">
    <source>
        <dbReference type="PROSITE" id="PS50075"/>
    </source>
</evidence>
<dbReference type="PANTHER" id="PTHR45527">
    <property type="entry name" value="NONRIBOSOMAL PEPTIDE SYNTHETASE"/>
    <property type="match status" value="1"/>
</dbReference>
<keyword evidence="5" id="KW-0677">Repeat</keyword>
<dbReference type="Pfam" id="PF13193">
    <property type="entry name" value="AMP-binding_C"/>
    <property type="match status" value="3"/>
</dbReference>
<dbReference type="InterPro" id="IPR045851">
    <property type="entry name" value="AMP-bd_C_sf"/>
</dbReference>
<dbReference type="SUPFAM" id="SSF52777">
    <property type="entry name" value="CoA-dependent acyltransferases"/>
    <property type="match status" value="6"/>
</dbReference>
<dbReference type="FunFam" id="3.30.300.30:FF:000010">
    <property type="entry name" value="Enterobactin synthetase component F"/>
    <property type="match status" value="3"/>
</dbReference>
<dbReference type="CDD" id="cd17652">
    <property type="entry name" value="A_NRPS_CmdD_like"/>
    <property type="match status" value="1"/>
</dbReference>
<feature type="domain" description="Carrier" evidence="8">
    <location>
        <begin position="2769"/>
        <end position="2843"/>
    </location>
</feature>
<dbReference type="FunFam" id="1.10.1200.10:FF:000005">
    <property type="entry name" value="Nonribosomal peptide synthetase 1"/>
    <property type="match status" value="1"/>
</dbReference>
<dbReference type="InterPro" id="IPR023213">
    <property type="entry name" value="CAT-like_dom_sf"/>
</dbReference>
<dbReference type="InterPro" id="IPR010071">
    <property type="entry name" value="AA_adenyl_dom"/>
</dbReference>
<protein>
    <submittedName>
        <fullName evidence="9">Non-ribosomal peptide synthetase</fullName>
    </submittedName>
</protein>
<dbReference type="GO" id="GO:0044550">
    <property type="term" value="P:secondary metabolite biosynthetic process"/>
    <property type="evidence" value="ECO:0007669"/>
    <property type="project" value="UniProtKB-ARBA"/>
</dbReference>
<dbReference type="Gene3D" id="3.30.559.30">
    <property type="entry name" value="Nonribosomal peptide synthetase, condensation domain"/>
    <property type="match status" value="3"/>
</dbReference>
<dbReference type="Pfam" id="PF00668">
    <property type="entry name" value="Condensation"/>
    <property type="match status" value="3"/>
</dbReference>
<dbReference type="FunFam" id="3.30.559.30:FF:000001">
    <property type="entry name" value="Non-ribosomal peptide synthetase"/>
    <property type="match status" value="1"/>
</dbReference>